<proteinExistence type="evidence at transcript level"/>
<dbReference type="Gene3D" id="2.40.155.10">
    <property type="entry name" value="Green fluorescent protein"/>
    <property type="match status" value="1"/>
</dbReference>
<dbReference type="EMBL" id="AB128822">
    <property type="protein sequence ID" value="BAD24723.1"/>
    <property type="molecule type" value="mRNA"/>
</dbReference>
<evidence type="ECO:0000256" key="4">
    <source>
        <dbReference type="ARBA" id="ARBA00023262"/>
    </source>
</evidence>
<dbReference type="Pfam" id="PF01353">
    <property type="entry name" value="GFP"/>
    <property type="match status" value="1"/>
</dbReference>
<keyword evidence="3" id="KW-0455">Luminescence</keyword>
<keyword evidence="4" id="KW-0599">Photoprotein</keyword>
<evidence type="ECO:0000256" key="1">
    <source>
        <dbReference type="ARBA" id="ARBA00008949"/>
    </source>
</evidence>
<evidence type="ECO:0000256" key="3">
    <source>
        <dbReference type="ARBA" id="ARBA00023223"/>
    </source>
</evidence>
<evidence type="ECO:0000256" key="2">
    <source>
        <dbReference type="ARBA" id="ARBA00022991"/>
    </source>
</evidence>
<reference evidence="5" key="1">
    <citation type="journal article" date="2004" name="Biochem. J.">
        <title>Cyan-emitting and orange-emitting fluorescent proteins as a donor/acceptor pair for fluorescence resonance energy transfer.</title>
        <authorList>
            <person name="Karasawa S."/>
            <person name="Araki T."/>
            <person name="Nagai T."/>
            <person name="Mizuno H."/>
            <person name="Miyawaki A."/>
        </authorList>
    </citation>
    <scope>NUCLEOTIDE SEQUENCE</scope>
    <source>
        <strain evidence="5">#30</strain>
    </source>
</reference>
<accession>Q6I7B1</accession>
<protein>
    <submittedName>
        <fullName evidence="5">Fluorescent protein</fullName>
    </submittedName>
</protein>
<dbReference type="AlphaFoldDB" id="Q6I7B1"/>
<dbReference type="SUPFAM" id="SSF54511">
    <property type="entry name" value="GFP-like"/>
    <property type="match status" value="1"/>
</dbReference>
<evidence type="ECO:0000313" key="5">
    <source>
        <dbReference type="EMBL" id="BAD24723.1"/>
    </source>
</evidence>
<organism evidence="5">
    <name type="scientific">Acropora sp. #30</name>
    <dbReference type="NCBI Taxonomy" id="258444"/>
    <lineage>
        <taxon>Eukaryota</taxon>
        <taxon>Metazoa</taxon>
        <taxon>Cnidaria</taxon>
        <taxon>Anthozoa</taxon>
        <taxon>Hexacorallia</taxon>
        <taxon>Scleractinia</taxon>
        <taxon>Astrocoeniina</taxon>
        <taxon>Acroporidae</taxon>
        <taxon>Acropora</taxon>
    </lineage>
</organism>
<dbReference type="InterPro" id="IPR011584">
    <property type="entry name" value="GFP-related"/>
</dbReference>
<sequence>MVSYSKQGIAQEMRTKYRMEGSVNGHEFTIEGVGTGNPYEGKQMSELVIIKSKGKPLPFSFDILSTAFQYGNRCFTKYPADMPDYFKQAFPDGMSYERSFLFEDGGVATASWSIRLEGNCFIHNSIYHGVNFPADGPVMKKQTIGWDKSFEKMSVAKEVLRGDVTQFLLLEGGGYQRCRFHSTYKTEKPVAMPPSHVVEHQIVRTDLGQTAKGFKVKLEEHAEAHVNPLKVK</sequence>
<name>Q6I7B1_9CNID</name>
<comment type="similarity">
    <text evidence="1">Belongs to the GFP family.</text>
</comment>
<dbReference type="GO" id="GO:0008218">
    <property type="term" value="P:bioluminescence"/>
    <property type="evidence" value="ECO:0007669"/>
    <property type="project" value="UniProtKB-KW"/>
</dbReference>
<gene>
    <name evidence="5" type="primary">MiCy</name>
</gene>
<keyword evidence="2" id="KW-0157">Chromophore</keyword>
<dbReference type="InterPro" id="IPR009017">
    <property type="entry name" value="GFP"/>
</dbReference>